<dbReference type="SUPFAM" id="SSF53822">
    <property type="entry name" value="Periplasmic binding protein-like I"/>
    <property type="match status" value="1"/>
</dbReference>
<feature type="domain" description="HTH lacI-type" evidence="4">
    <location>
        <begin position="17"/>
        <end position="71"/>
    </location>
</feature>
<dbReference type="InterPro" id="IPR010982">
    <property type="entry name" value="Lambda_DNA-bd_dom_sf"/>
</dbReference>
<dbReference type="EMBL" id="FWFZ01000001">
    <property type="protein sequence ID" value="SLN14164.1"/>
    <property type="molecule type" value="Genomic_DNA"/>
</dbReference>
<gene>
    <name evidence="5" type="primary">rafR_2</name>
    <name evidence="5" type="ORF">ROA7023_00119</name>
</gene>
<keyword evidence="3" id="KW-0804">Transcription</keyword>
<dbReference type="PANTHER" id="PTHR30146:SF109">
    <property type="entry name" value="HTH-TYPE TRANSCRIPTIONAL REGULATOR GALS"/>
    <property type="match status" value="1"/>
</dbReference>
<proteinExistence type="predicted"/>
<keyword evidence="1" id="KW-0805">Transcription regulation</keyword>
<keyword evidence="6" id="KW-1185">Reference proteome</keyword>
<dbReference type="GO" id="GO:0000976">
    <property type="term" value="F:transcription cis-regulatory region binding"/>
    <property type="evidence" value="ECO:0007669"/>
    <property type="project" value="TreeGrafter"/>
</dbReference>
<organism evidence="5 6">
    <name type="scientific">Roseisalinus antarcticus</name>
    <dbReference type="NCBI Taxonomy" id="254357"/>
    <lineage>
        <taxon>Bacteria</taxon>
        <taxon>Pseudomonadati</taxon>
        <taxon>Pseudomonadota</taxon>
        <taxon>Alphaproteobacteria</taxon>
        <taxon>Rhodobacterales</taxon>
        <taxon>Roseobacteraceae</taxon>
        <taxon>Roseisalinus</taxon>
    </lineage>
</organism>
<name>A0A1Y5RGJ2_9RHOB</name>
<keyword evidence="2" id="KW-0238">DNA-binding</keyword>
<dbReference type="Proteomes" id="UP000193900">
    <property type="component" value="Unassembled WGS sequence"/>
</dbReference>
<dbReference type="InterPro" id="IPR028082">
    <property type="entry name" value="Peripla_BP_I"/>
</dbReference>
<dbReference type="Gene3D" id="1.10.260.40">
    <property type="entry name" value="lambda repressor-like DNA-binding domains"/>
    <property type="match status" value="1"/>
</dbReference>
<sequence>MAATLLEQRDSSSPARVRLIDVARAVGLTKGTVSRALNDHPDIAETTRLRVRRTAQRLGYRPLAHAQAIRTGRVRSIGLVLQINEHDGHRPFLADFLAGVSQAASGEDWTMTVATAATEADTLRLLSTLWEDRKADGFILPRTYVEDARITTLRDMRVPFVLYGRTGDDTGCAWFDIDSEAAMAEAVSRLRALGHDRIGFVPGGEGPMYARLRWQGFCEGMAREGLPVDPGLVGLPALDRAAGAAATRGLLARDDAPTAVIFAVDQAALGAYDVARDRGLRIGRDLSVVSYDGIPEGALMDPPLSTWAVDTRAAGARLADMLIARARGTPPEDLRALGHATFLSRGSEGPAPGRADAP</sequence>
<dbReference type="SMART" id="SM00354">
    <property type="entry name" value="HTH_LACI"/>
    <property type="match status" value="1"/>
</dbReference>
<dbReference type="Gene3D" id="3.40.50.2300">
    <property type="match status" value="2"/>
</dbReference>
<dbReference type="InterPro" id="IPR000843">
    <property type="entry name" value="HTH_LacI"/>
</dbReference>
<protein>
    <submittedName>
        <fullName evidence="5">HTH-type transcriptional regulator RafR</fullName>
    </submittedName>
</protein>
<dbReference type="AlphaFoldDB" id="A0A1Y5RGJ2"/>
<dbReference type="PROSITE" id="PS50932">
    <property type="entry name" value="HTH_LACI_2"/>
    <property type="match status" value="1"/>
</dbReference>
<dbReference type="Pfam" id="PF13377">
    <property type="entry name" value="Peripla_BP_3"/>
    <property type="match status" value="1"/>
</dbReference>
<dbReference type="PANTHER" id="PTHR30146">
    <property type="entry name" value="LACI-RELATED TRANSCRIPTIONAL REPRESSOR"/>
    <property type="match status" value="1"/>
</dbReference>
<evidence type="ECO:0000256" key="1">
    <source>
        <dbReference type="ARBA" id="ARBA00023015"/>
    </source>
</evidence>
<evidence type="ECO:0000313" key="5">
    <source>
        <dbReference type="EMBL" id="SLN14164.1"/>
    </source>
</evidence>
<accession>A0A1Y5RGJ2</accession>
<evidence type="ECO:0000313" key="6">
    <source>
        <dbReference type="Proteomes" id="UP000193900"/>
    </source>
</evidence>
<evidence type="ECO:0000259" key="4">
    <source>
        <dbReference type="PROSITE" id="PS50932"/>
    </source>
</evidence>
<dbReference type="RefSeq" id="WP_085877062.1">
    <property type="nucleotide sequence ID" value="NZ_FWFZ01000001.1"/>
</dbReference>
<evidence type="ECO:0000256" key="3">
    <source>
        <dbReference type="ARBA" id="ARBA00023163"/>
    </source>
</evidence>
<dbReference type="GO" id="GO:0003700">
    <property type="term" value="F:DNA-binding transcription factor activity"/>
    <property type="evidence" value="ECO:0007669"/>
    <property type="project" value="TreeGrafter"/>
</dbReference>
<reference evidence="5 6" key="1">
    <citation type="submission" date="2017-03" db="EMBL/GenBank/DDBJ databases">
        <authorList>
            <person name="Afonso C.L."/>
            <person name="Miller P.J."/>
            <person name="Scott M.A."/>
            <person name="Spackman E."/>
            <person name="Goraichik I."/>
            <person name="Dimitrov K.M."/>
            <person name="Suarez D.L."/>
            <person name="Swayne D.E."/>
        </authorList>
    </citation>
    <scope>NUCLEOTIDE SEQUENCE [LARGE SCALE GENOMIC DNA]</scope>
    <source>
        <strain evidence="5 6">CECT 7023</strain>
    </source>
</reference>
<dbReference type="SUPFAM" id="SSF47413">
    <property type="entry name" value="lambda repressor-like DNA-binding domains"/>
    <property type="match status" value="1"/>
</dbReference>
<dbReference type="Pfam" id="PF00356">
    <property type="entry name" value="LacI"/>
    <property type="match status" value="1"/>
</dbReference>
<dbReference type="OrthoDB" id="234496at2"/>
<dbReference type="CDD" id="cd01392">
    <property type="entry name" value="HTH_LacI"/>
    <property type="match status" value="1"/>
</dbReference>
<evidence type="ECO:0000256" key="2">
    <source>
        <dbReference type="ARBA" id="ARBA00023125"/>
    </source>
</evidence>
<dbReference type="InterPro" id="IPR046335">
    <property type="entry name" value="LacI/GalR-like_sensor"/>
</dbReference>